<proteinExistence type="predicted"/>
<evidence type="ECO:0000313" key="10">
    <source>
        <dbReference type="EMBL" id="CAD5222754.1"/>
    </source>
</evidence>
<dbReference type="InterPro" id="IPR026082">
    <property type="entry name" value="ABCA"/>
</dbReference>
<evidence type="ECO:0000313" key="11">
    <source>
        <dbReference type="Proteomes" id="UP000659654"/>
    </source>
</evidence>
<dbReference type="InterPro" id="IPR003439">
    <property type="entry name" value="ABC_transporter-like_ATP-bd"/>
</dbReference>
<organism evidence="10 11">
    <name type="scientific">Bursaphelenchus xylophilus</name>
    <name type="common">Pinewood nematode worm</name>
    <name type="synonym">Aphelenchoides xylophilus</name>
    <dbReference type="NCBI Taxonomy" id="6326"/>
    <lineage>
        <taxon>Eukaryota</taxon>
        <taxon>Metazoa</taxon>
        <taxon>Ecdysozoa</taxon>
        <taxon>Nematoda</taxon>
        <taxon>Chromadorea</taxon>
        <taxon>Rhabditida</taxon>
        <taxon>Tylenchina</taxon>
        <taxon>Tylenchomorpha</taxon>
        <taxon>Aphelenchoidea</taxon>
        <taxon>Aphelenchoididae</taxon>
        <taxon>Bursaphelenchus</taxon>
    </lineage>
</organism>
<comment type="caution">
    <text evidence="10">The sequence shown here is derived from an EMBL/GenBank/DDBJ whole genome shotgun (WGS) entry which is preliminary data.</text>
</comment>
<dbReference type="PROSITE" id="PS50893">
    <property type="entry name" value="ABC_TRANSPORTER_2"/>
    <property type="match status" value="2"/>
</dbReference>
<dbReference type="SMART" id="SM00382">
    <property type="entry name" value="AAA"/>
    <property type="match status" value="2"/>
</dbReference>
<dbReference type="CDD" id="cd03263">
    <property type="entry name" value="ABC_subfamily_A"/>
    <property type="match status" value="2"/>
</dbReference>
<dbReference type="Pfam" id="PF00005">
    <property type="entry name" value="ABC_tran"/>
    <property type="match status" value="2"/>
</dbReference>
<dbReference type="PANTHER" id="PTHR19229">
    <property type="entry name" value="ATP-BINDING CASSETTE TRANSPORTER SUBFAMILY A ABCA"/>
    <property type="match status" value="1"/>
</dbReference>
<dbReference type="GO" id="GO:0016887">
    <property type="term" value="F:ATP hydrolysis activity"/>
    <property type="evidence" value="ECO:0007669"/>
    <property type="project" value="InterPro"/>
</dbReference>
<dbReference type="InterPro" id="IPR017871">
    <property type="entry name" value="ABC_transporter-like_CS"/>
</dbReference>
<dbReference type="PROSITE" id="PS00211">
    <property type="entry name" value="ABC_TRANSPORTER_1"/>
    <property type="match status" value="2"/>
</dbReference>
<dbReference type="Proteomes" id="UP000659654">
    <property type="component" value="Unassembled WGS sequence"/>
</dbReference>
<dbReference type="Gene3D" id="3.40.50.300">
    <property type="entry name" value="P-loop containing nucleotide triphosphate hydrolases"/>
    <property type="match status" value="2"/>
</dbReference>
<evidence type="ECO:0000256" key="6">
    <source>
        <dbReference type="ARBA" id="ARBA00023136"/>
    </source>
</evidence>
<keyword evidence="11" id="KW-1185">Reference proteome</keyword>
<dbReference type="GO" id="GO:0005319">
    <property type="term" value="F:lipid transporter activity"/>
    <property type="evidence" value="ECO:0007669"/>
    <property type="project" value="TreeGrafter"/>
</dbReference>
<feature type="transmembrane region" description="Helical" evidence="8">
    <location>
        <begin position="25"/>
        <end position="45"/>
    </location>
</feature>
<feature type="transmembrane region" description="Helical" evidence="8">
    <location>
        <begin position="826"/>
        <end position="846"/>
    </location>
</feature>
<dbReference type="GO" id="GO:0005524">
    <property type="term" value="F:ATP binding"/>
    <property type="evidence" value="ECO:0007669"/>
    <property type="project" value="UniProtKB-KW"/>
</dbReference>
<evidence type="ECO:0000256" key="4">
    <source>
        <dbReference type="ARBA" id="ARBA00022840"/>
    </source>
</evidence>
<dbReference type="OrthoDB" id="10255969at2759"/>
<feature type="transmembrane region" description="Helical" evidence="8">
    <location>
        <begin position="205"/>
        <end position="227"/>
    </location>
</feature>
<dbReference type="EMBL" id="CAJFDI010000003">
    <property type="protein sequence ID" value="CAD5222754.1"/>
    <property type="molecule type" value="Genomic_DNA"/>
</dbReference>
<keyword evidence="5 8" id="KW-1133">Transmembrane helix</keyword>
<keyword evidence="3" id="KW-0547">Nucleotide-binding</keyword>
<feature type="transmembrane region" description="Helical" evidence="8">
    <location>
        <begin position="988"/>
        <end position="1007"/>
    </location>
</feature>
<dbReference type="GO" id="GO:0016020">
    <property type="term" value="C:membrane"/>
    <property type="evidence" value="ECO:0007669"/>
    <property type="project" value="UniProtKB-SubCell"/>
</dbReference>
<keyword evidence="4" id="KW-0067">ATP-binding</keyword>
<keyword evidence="6 8" id="KW-0472">Membrane</keyword>
<feature type="region of interest" description="Disordered" evidence="7">
    <location>
        <begin position="1581"/>
        <end position="1621"/>
    </location>
</feature>
<keyword evidence="2 8" id="KW-0812">Transmembrane</keyword>
<feature type="transmembrane region" description="Helical" evidence="8">
    <location>
        <begin position="1129"/>
        <end position="1148"/>
    </location>
</feature>
<sequence length="1621" mass="181867">MSTGAQLWALAAKDLRITARSKKRCCCEILVPCFVLPIIIGGLIASQNFDKLIQPNSVTLDLSLDGLDQVEVNHLNDSDFQLLQEAANQLGLHFKDRPYPENDHSEAIHFEKFSIDKKEFVYYFTENRPHSSFSYINYNFATGWMANNPFESDILNDLTNVTRYLEHIYLRRQMTIDKILMIASKMQFPAEFSKLISSHIPQHSYNFSVLAFLLPYLFVGLVLCSLIPMAMVIKDLIAETESEIKTYLLVMGMGRFSFYISHYLFGLIKMLIIMFIIVLPLAIGLKPVLGIILVFLTFIYVTVCVAFALLCGTVFHRPALAITVNLLAWIGSAALAFVLATNTLEVGLMCVYSLNPLSALKMAINDLEMFQRYDTPVTVFERFTYQYTFLHGAIFLFVDAILIIVVTQILDLILPSAGYPGVDFLSIFKQAKNRRKRVGDFKHEESLKLQDGDFEPVSQKTSTPDVEVINLRKRWGYGDYAVNGTSFQAFRGDITALLGHNGAGKSTTFSCLTGYTSPTSGDVKVCGMLIDDDLSEIRKNIGYCPQGNPLFDRLSCLEHLRLAAKLRGSYHGDEDCRHVLQQVGLGDAESVLAEELSGGMKRKLCVAMALVGKSQVVLLDEPTAGMDPTARRQIGDILEKFKHERTIILTTHYMDEADMLSDRILIMVKGKVTCAGSSTFLKNRFGTGFLLTITLRQGVEPIAGANQVLELVRRTIPTAKMDGSPAAQFTLNLPYESKARFVELFAFLEKERNNLGIDSFGLSVNTLEQVFIKVGEKAEKSSSRQLAEKIAENALKVERQDFHRHPNFFKQSIALMWRNYLYMYRHLLRSIVPFFVCLVCFLFLYIKQKDEPKSAVNFDTQEKVVLQTLESIPHSHLLSSAKYFDSISKLAKEKIEQCSVDRMEYDAEKLKSQQFRIPPNALGIFEQGSTLYLMGSPFLHNSLMLAINLFSNLVFGNGKDTNIQVGFMGNSTDFSFNIGIFFNGVMNSVFNAFGLTFGLAMLLSTIISERKKKFKHQLYLASARPYTYWISQFLTDLSYFAVLAIFVFGLSFWASEPNFACTLGIVPIWILYFTASSLASYVMSFAFESPTKGTVFILAFHTIIPMVLFIAFSIAVGVISFVLKQDPSDYFQFGLFFLDILFPAVGLFRSQNTCTIECDKSKKGTDFATIYNSRDLFTPSKEKDFWSIAPKVSLVALGLSILFYLAWLILIESKVIGRIVHKLHIKKFVSYLRRPLDEDYDVAQERERVSALGDYQQSLAVRSLFKFYSESKCAVQDLTFGMAPNECFGLLGVNGAGKTTTFDMLTNQIYPSSGTATILGIPIQQTPPIGYCPQFDALSGSLTGRETLQLLGRLNGFENVDERVRLVLECVMMEEKADKLVKTYSGGQKRRISIACCLMSGSKFLVLDEPTAGVDPATRRHIWDLLIAMRNQNKAILLTTHSMEECEALCTRIGFLRAGRLRGIGSSQHLKSRYGNSYILTLILNDPGQANAAFVDDAVRKMFDVAATDSSPEHSALSWTLPKKAGSYWSQMYGDVERFVNEVNRQAGVQLIGDFYLIQDSLEQVFTRLATLEESQVEQPAAIFPPPPPYNQAANGAPLASAPDPWALEQPQRPAQDSLHF</sequence>
<feature type="transmembrane region" description="Helical" evidence="8">
    <location>
        <begin position="289"/>
        <end position="312"/>
    </location>
</feature>
<feature type="domain" description="ABC transporter" evidence="9">
    <location>
        <begin position="466"/>
        <end position="694"/>
    </location>
</feature>
<dbReference type="PANTHER" id="PTHR19229:SF271">
    <property type="entry name" value="ABC TRANSPORTER CED-7"/>
    <property type="match status" value="1"/>
</dbReference>
<feature type="transmembrane region" description="Helical" evidence="8">
    <location>
        <begin position="1028"/>
        <end position="1053"/>
    </location>
</feature>
<dbReference type="Pfam" id="PF12698">
    <property type="entry name" value="ABC2_membrane_3"/>
    <property type="match status" value="2"/>
</dbReference>
<feature type="transmembrane region" description="Helical" evidence="8">
    <location>
        <begin position="319"/>
        <end position="340"/>
    </location>
</feature>
<reference evidence="10" key="1">
    <citation type="submission" date="2020-09" db="EMBL/GenBank/DDBJ databases">
        <authorList>
            <person name="Kikuchi T."/>
        </authorList>
    </citation>
    <scope>NUCLEOTIDE SEQUENCE</scope>
    <source>
        <strain evidence="10">Ka4C1</strain>
    </source>
</reference>
<dbReference type="FunFam" id="3.40.50.300:FF:001598">
    <property type="entry name" value="ABC transporter ced-7"/>
    <property type="match status" value="1"/>
</dbReference>
<evidence type="ECO:0000256" key="1">
    <source>
        <dbReference type="ARBA" id="ARBA00004141"/>
    </source>
</evidence>
<evidence type="ECO:0000256" key="5">
    <source>
        <dbReference type="ARBA" id="ARBA00022989"/>
    </source>
</evidence>
<name>A0A7I8WGI4_BURXY</name>
<feature type="domain" description="ABC transporter" evidence="9">
    <location>
        <begin position="1259"/>
        <end position="1483"/>
    </location>
</feature>
<dbReference type="GO" id="GO:0140359">
    <property type="term" value="F:ABC-type transporter activity"/>
    <property type="evidence" value="ECO:0007669"/>
    <property type="project" value="InterPro"/>
</dbReference>
<feature type="transmembrane region" description="Helical" evidence="8">
    <location>
        <begin position="385"/>
        <end position="406"/>
    </location>
</feature>
<feature type="transmembrane region" description="Helical" evidence="8">
    <location>
        <begin position="1095"/>
        <end position="1123"/>
    </location>
</feature>
<dbReference type="InterPro" id="IPR013525">
    <property type="entry name" value="ABC2_TM"/>
</dbReference>
<evidence type="ECO:0000256" key="2">
    <source>
        <dbReference type="ARBA" id="ARBA00022692"/>
    </source>
</evidence>
<dbReference type="InterPro" id="IPR003593">
    <property type="entry name" value="AAA+_ATPase"/>
</dbReference>
<dbReference type="EMBL" id="CAJFCV020000003">
    <property type="protein sequence ID" value="CAG9111138.1"/>
    <property type="molecule type" value="Genomic_DNA"/>
</dbReference>
<evidence type="ECO:0000259" key="9">
    <source>
        <dbReference type="PROSITE" id="PS50893"/>
    </source>
</evidence>
<evidence type="ECO:0000256" key="3">
    <source>
        <dbReference type="ARBA" id="ARBA00022741"/>
    </source>
</evidence>
<dbReference type="Proteomes" id="UP000582659">
    <property type="component" value="Unassembled WGS sequence"/>
</dbReference>
<accession>A0A7I8WGI4</accession>
<feature type="transmembrane region" description="Helical" evidence="8">
    <location>
        <begin position="1065"/>
        <end position="1083"/>
    </location>
</feature>
<comment type="subcellular location">
    <subcellularLocation>
        <location evidence="1">Membrane</location>
        <topology evidence="1">Multi-pass membrane protein</topology>
    </subcellularLocation>
</comment>
<dbReference type="SUPFAM" id="SSF52540">
    <property type="entry name" value="P-loop containing nucleoside triphosphate hydrolases"/>
    <property type="match status" value="2"/>
</dbReference>
<dbReference type="InterPro" id="IPR027417">
    <property type="entry name" value="P-loop_NTPase"/>
</dbReference>
<feature type="transmembrane region" description="Helical" evidence="8">
    <location>
        <begin position="263"/>
        <end position="283"/>
    </location>
</feature>
<protein>
    <submittedName>
        <fullName evidence="10">(pine wood nematode) hypothetical protein</fullName>
    </submittedName>
</protein>
<feature type="transmembrane region" description="Helical" evidence="8">
    <location>
        <begin position="1192"/>
        <end position="1210"/>
    </location>
</feature>
<evidence type="ECO:0000256" key="8">
    <source>
        <dbReference type="SAM" id="Phobius"/>
    </source>
</evidence>
<dbReference type="FunFam" id="3.40.50.300:FF:000933">
    <property type="entry name" value="ABC transporter A family member 7"/>
    <property type="match status" value="1"/>
</dbReference>
<evidence type="ECO:0000256" key="7">
    <source>
        <dbReference type="SAM" id="MobiDB-lite"/>
    </source>
</evidence>
<gene>
    <name evidence="10" type="ORF">BXYJ_LOCUS7637</name>
</gene>